<feature type="region of interest" description="Disordered" evidence="7">
    <location>
        <begin position="1"/>
        <end position="31"/>
    </location>
</feature>
<dbReference type="InterPro" id="IPR043134">
    <property type="entry name" value="GTP-CH-I_N"/>
</dbReference>
<dbReference type="PANTHER" id="PTHR11109">
    <property type="entry name" value="GTP CYCLOHYDROLASE I"/>
    <property type="match status" value="1"/>
</dbReference>
<reference evidence="9 10" key="1">
    <citation type="submission" date="2010-12" db="EMBL/GenBank/DDBJ databases">
        <authorList>
            <person name="Muzny D."/>
            <person name="Qin X."/>
            <person name="Buhay C."/>
            <person name="Dugan-Rocha S."/>
            <person name="Ding Y."/>
            <person name="Chen G."/>
            <person name="Hawes A."/>
            <person name="Holder M."/>
            <person name="Jhangiani S."/>
            <person name="Johnson A."/>
            <person name="Khan Z."/>
            <person name="Li Z."/>
            <person name="Liu W."/>
            <person name="Liu X."/>
            <person name="Perez L."/>
            <person name="Shen H."/>
            <person name="Wang Q."/>
            <person name="Watt J."/>
            <person name="Xi L."/>
            <person name="Xin Y."/>
            <person name="Zhou J."/>
            <person name="Deng J."/>
            <person name="Jiang H."/>
            <person name="Liu Y."/>
            <person name="Qu J."/>
            <person name="Song X.-Z."/>
            <person name="Zhang L."/>
            <person name="Villasana D."/>
            <person name="Johnson A."/>
            <person name="Liu J."/>
            <person name="Liyanage D."/>
            <person name="Lorensuhewa L."/>
            <person name="Robinson T."/>
            <person name="Song A."/>
            <person name="Song B.-B."/>
            <person name="Dinh H."/>
            <person name="Thornton R."/>
            <person name="Coyle M."/>
            <person name="Francisco L."/>
            <person name="Jackson L."/>
            <person name="Javaid M."/>
            <person name="Korchina V."/>
            <person name="Kovar C."/>
            <person name="Mata R."/>
            <person name="Mathew T."/>
            <person name="Ngo R."/>
            <person name="Nguyen L."/>
            <person name="Nguyen N."/>
            <person name="Okwuonu G."/>
            <person name="Ongeri F."/>
            <person name="Pham C."/>
            <person name="Simmons D."/>
            <person name="Wilczek-Boney K."/>
            <person name="Hale W."/>
            <person name="Jakkamsetti A."/>
            <person name="Pham P."/>
            <person name="Ruth R."/>
            <person name="San Lucas F."/>
            <person name="Warren J."/>
            <person name="Zhang J."/>
            <person name="Zhao Z."/>
            <person name="Zhou C."/>
            <person name="Zhu D."/>
            <person name="Lee S."/>
            <person name="Bess C."/>
            <person name="Blankenburg K."/>
            <person name="Forbes L."/>
            <person name="Fu Q."/>
            <person name="Gubbala S."/>
            <person name="Hirani K."/>
            <person name="Jayaseelan J.C."/>
            <person name="Lara F."/>
            <person name="Munidasa M."/>
            <person name="Palculict T."/>
            <person name="Patil S."/>
            <person name="Pu L.-L."/>
            <person name="Saada N."/>
            <person name="Tang L."/>
            <person name="Weissenberger G."/>
            <person name="Zhu Y."/>
            <person name="Hemphill L."/>
            <person name="Shang Y."/>
            <person name="Youmans B."/>
            <person name="Ayvaz T."/>
            <person name="Ross M."/>
            <person name="Santibanez J."/>
            <person name="Aqrawi P."/>
            <person name="Gross S."/>
            <person name="Joshi V."/>
            <person name="Fowler G."/>
            <person name="Nazareth L."/>
            <person name="Reid J."/>
            <person name="Worley K."/>
            <person name="Petrosino J."/>
            <person name="Highlander S."/>
            <person name="Gibbs R."/>
        </authorList>
    </citation>
    <scope>NUCLEOTIDE SEQUENCE [LARGE SCALE GENOMIC DNA]</scope>
    <source>
        <strain evidence="9 10">DSM 10105</strain>
    </source>
</reference>
<feature type="binding site" evidence="6">
    <location>
        <position position="103"/>
    </location>
    <ligand>
        <name>Zn(2+)</name>
        <dbReference type="ChEBI" id="CHEBI:29105"/>
    </ligand>
</feature>
<evidence type="ECO:0000256" key="6">
    <source>
        <dbReference type="HAMAP-Rule" id="MF_00223"/>
    </source>
</evidence>
<dbReference type="InterPro" id="IPR001474">
    <property type="entry name" value="GTP_CycHdrlase_I"/>
</dbReference>
<evidence type="ECO:0000313" key="10">
    <source>
        <dbReference type="Proteomes" id="UP000004946"/>
    </source>
</evidence>
<dbReference type="NCBIfam" id="NF006826">
    <property type="entry name" value="PRK09347.1-3"/>
    <property type="match status" value="1"/>
</dbReference>
<keyword evidence="6" id="KW-0342">GTP-binding</keyword>
<dbReference type="GO" id="GO:0046654">
    <property type="term" value="P:tetrahydrofolate biosynthetic process"/>
    <property type="evidence" value="ECO:0007669"/>
    <property type="project" value="UniProtKB-UniRule"/>
</dbReference>
<comment type="caution">
    <text evidence="9">The sequence shown here is derived from an EMBL/GenBank/DDBJ whole genome shotgun (WGS) entry which is preliminary data.</text>
</comment>
<dbReference type="GO" id="GO:0003934">
    <property type="term" value="F:GTP cyclohydrolase I activity"/>
    <property type="evidence" value="ECO:0007669"/>
    <property type="project" value="UniProtKB-UniRule"/>
</dbReference>
<keyword evidence="5 6" id="KW-0378">Hydrolase</keyword>
<evidence type="ECO:0000256" key="4">
    <source>
        <dbReference type="ARBA" id="ARBA00022563"/>
    </source>
</evidence>
<dbReference type="Gene3D" id="3.30.1130.10">
    <property type="match status" value="1"/>
</dbReference>
<dbReference type="PANTHER" id="PTHR11109:SF7">
    <property type="entry name" value="GTP CYCLOHYDROLASE 1"/>
    <property type="match status" value="1"/>
</dbReference>
<dbReference type="GO" id="GO:0005525">
    <property type="term" value="F:GTP binding"/>
    <property type="evidence" value="ECO:0007669"/>
    <property type="project" value="UniProtKB-KW"/>
</dbReference>
<comment type="pathway">
    <text evidence="2 6">Cofactor biosynthesis; 7,8-dihydroneopterin triphosphate biosynthesis; 7,8-dihydroneopterin triphosphate from GTP: step 1/1.</text>
</comment>
<name>E6K0Y9_PARDN</name>
<evidence type="ECO:0000256" key="7">
    <source>
        <dbReference type="SAM" id="MobiDB-lite"/>
    </source>
</evidence>
<dbReference type="eggNOG" id="COG0302">
    <property type="taxonomic scope" value="Bacteria"/>
</dbReference>
<dbReference type="AlphaFoldDB" id="E6K0Y9"/>
<dbReference type="HAMAP" id="MF_00223">
    <property type="entry name" value="FolE"/>
    <property type="match status" value="1"/>
</dbReference>
<sequence length="217" mass="24293">MMTMSETTEGIESSRSPRPPYPSCPSRPFDADGVKRAVRLYLQSIGEDPDREGLKDTPDRIARASQEIFSGMSQNPRDVLGARFNVATEDLVVVRDIEFYSVCEHHLLPFHGLAHIGYIPDKNRVVGLSKLARLVQVFAHRPQIQERMTQQIADALMDELGAKGAIVITDCEHMCMSMRGVKESQARTVTSAVRGYLRQSDTRAEALRLILDAPQLR</sequence>
<dbReference type="FunFam" id="3.30.1130.10:FF:000001">
    <property type="entry name" value="GTP cyclohydrolase 1"/>
    <property type="match status" value="1"/>
</dbReference>
<dbReference type="NCBIfam" id="TIGR00063">
    <property type="entry name" value="folE"/>
    <property type="match status" value="1"/>
</dbReference>
<keyword evidence="6" id="KW-0479">Metal-binding</keyword>
<dbReference type="EMBL" id="AEON01000001">
    <property type="protein sequence ID" value="EFT83470.1"/>
    <property type="molecule type" value="Genomic_DNA"/>
</dbReference>
<dbReference type="Pfam" id="PF01227">
    <property type="entry name" value="GTP_cyclohydroI"/>
    <property type="match status" value="1"/>
</dbReference>
<dbReference type="PROSITE" id="PS00860">
    <property type="entry name" value="GTP_CYCLOHYDROL_1_2"/>
    <property type="match status" value="1"/>
</dbReference>
<evidence type="ECO:0000259" key="8">
    <source>
        <dbReference type="Pfam" id="PF01227"/>
    </source>
</evidence>
<feature type="compositionally biased region" description="Polar residues" evidence="7">
    <location>
        <begin position="1"/>
        <end position="11"/>
    </location>
</feature>
<keyword evidence="4 6" id="KW-0554">One-carbon metabolism</keyword>
<evidence type="ECO:0000256" key="3">
    <source>
        <dbReference type="ARBA" id="ARBA00008085"/>
    </source>
</evidence>
<accession>E6K0Y9</accession>
<comment type="similarity">
    <text evidence="3 6">Belongs to the GTP cyclohydrolase I family.</text>
</comment>
<organism evidence="9 10">
    <name type="scientific">Parascardovia denticolens DSM 10105 = JCM 12538</name>
    <dbReference type="NCBI Taxonomy" id="864564"/>
    <lineage>
        <taxon>Bacteria</taxon>
        <taxon>Bacillati</taxon>
        <taxon>Actinomycetota</taxon>
        <taxon>Actinomycetes</taxon>
        <taxon>Bifidobacteriales</taxon>
        <taxon>Bifidobacteriaceae</taxon>
        <taxon>Parascardovia</taxon>
    </lineage>
</organism>
<feature type="binding site" evidence="6">
    <location>
        <position position="175"/>
    </location>
    <ligand>
        <name>Zn(2+)</name>
        <dbReference type="ChEBI" id="CHEBI:29105"/>
    </ligand>
</feature>
<dbReference type="GO" id="GO:0005737">
    <property type="term" value="C:cytoplasm"/>
    <property type="evidence" value="ECO:0007669"/>
    <property type="project" value="TreeGrafter"/>
</dbReference>
<evidence type="ECO:0000256" key="2">
    <source>
        <dbReference type="ARBA" id="ARBA00005080"/>
    </source>
</evidence>
<feature type="binding site" evidence="6">
    <location>
        <position position="106"/>
    </location>
    <ligand>
        <name>Zn(2+)</name>
        <dbReference type="ChEBI" id="CHEBI:29105"/>
    </ligand>
</feature>
<dbReference type="InterPro" id="IPR043133">
    <property type="entry name" value="GTP-CH-I_C/QueF"/>
</dbReference>
<dbReference type="InterPro" id="IPR020602">
    <property type="entry name" value="GTP_CycHdrlase_I_dom"/>
</dbReference>
<comment type="subunit">
    <text evidence="6">Homopolymer.</text>
</comment>
<dbReference type="FunFam" id="1.10.286.10:FF:000001">
    <property type="entry name" value="GTP cyclohydrolase 1"/>
    <property type="match status" value="1"/>
</dbReference>
<dbReference type="SUPFAM" id="SSF55620">
    <property type="entry name" value="Tetrahydrobiopterin biosynthesis enzymes-like"/>
    <property type="match status" value="1"/>
</dbReference>
<comment type="catalytic activity">
    <reaction evidence="1 6">
        <text>GTP + H2O = 7,8-dihydroneopterin 3'-triphosphate + formate + H(+)</text>
        <dbReference type="Rhea" id="RHEA:17473"/>
        <dbReference type="ChEBI" id="CHEBI:15377"/>
        <dbReference type="ChEBI" id="CHEBI:15378"/>
        <dbReference type="ChEBI" id="CHEBI:15740"/>
        <dbReference type="ChEBI" id="CHEBI:37565"/>
        <dbReference type="ChEBI" id="CHEBI:58462"/>
        <dbReference type="EC" id="3.5.4.16"/>
    </reaction>
</comment>
<keyword evidence="6" id="KW-0547">Nucleotide-binding</keyword>
<protein>
    <recommendedName>
        <fullName evidence="6">GTP cyclohydrolase 1</fullName>
        <ecNumber evidence="6">3.5.4.16</ecNumber>
    </recommendedName>
    <alternativeName>
        <fullName evidence="6">GTP cyclohydrolase I</fullName>
        <shortName evidence="6">GTP-CH-I</shortName>
    </alternativeName>
</protein>
<dbReference type="PROSITE" id="PS00859">
    <property type="entry name" value="GTP_CYCLOHYDROL_1_1"/>
    <property type="match status" value="1"/>
</dbReference>
<keyword evidence="6" id="KW-0862">Zinc</keyword>
<dbReference type="GO" id="GO:0006729">
    <property type="term" value="P:tetrahydrobiopterin biosynthetic process"/>
    <property type="evidence" value="ECO:0007669"/>
    <property type="project" value="TreeGrafter"/>
</dbReference>
<dbReference type="UniPathway" id="UPA00848">
    <property type="reaction ID" value="UER00151"/>
</dbReference>
<dbReference type="HOGENOM" id="CLU_049768_3_3_11"/>
<gene>
    <name evidence="6 9" type="primary">folE</name>
    <name evidence="9" type="ORF">HMPREF0620_0475</name>
</gene>
<dbReference type="Proteomes" id="UP000004946">
    <property type="component" value="Chromosome"/>
</dbReference>
<evidence type="ECO:0000256" key="1">
    <source>
        <dbReference type="ARBA" id="ARBA00001052"/>
    </source>
</evidence>
<feature type="domain" description="GTP cyclohydrolase I" evidence="8">
    <location>
        <begin position="35"/>
        <end position="210"/>
    </location>
</feature>
<dbReference type="Gene3D" id="1.10.286.10">
    <property type="match status" value="1"/>
</dbReference>
<proteinExistence type="inferred from homology"/>
<dbReference type="GO" id="GO:0006730">
    <property type="term" value="P:one-carbon metabolic process"/>
    <property type="evidence" value="ECO:0007669"/>
    <property type="project" value="UniProtKB-UniRule"/>
</dbReference>
<dbReference type="InterPro" id="IPR018234">
    <property type="entry name" value="GTP_CycHdrlase_I_CS"/>
</dbReference>
<evidence type="ECO:0000256" key="5">
    <source>
        <dbReference type="ARBA" id="ARBA00022801"/>
    </source>
</evidence>
<dbReference type="GO" id="GO:0008270">
    <property type="term" value="F:zinc ion binding"/>
    <property type="evidence" value="ECO:0007669"/>
    <property type="project" value="UniProtKB-UniRule"/>
</dbReference>
<keyword evidence="10" id="KW-1185">Reference proteome</keyword>
<dbReference type="EC" id="3.5.4.16" evidence="6"/>
<dbReference type="NCBIfam" id="NF006825">
    <property type="entry name" value="PRK09347.1-2"/>
    <property type="match status" value="1"/>
</dbReference>
<evidence type="ECO:0000313" key="9">
    <source>
        <dbReference type="EMBL" id="EFT83470.1"/>
    </source>
</evidence>